<keyword evidence="4" id="KW-1185">Reference proteome</keyword>
<feature type="signal peptide" evidence="1">
    <location>
        <begin position="1"/>
        <end position="20"/>
    </location>
</feature>
<evidence type="ECO:0000256" key="1">
    <source>
        <dbReference type="SAM" id="SignalP"/>
    </source>
</evidence>
<dbReference type="SUPFAM" id="SSF56925">
    <property type="entry name" value="OMPA-like"/>
    <property type="match status" value="1"/>
</dbReference>
<evidence type="ECO:0000313" key="3">
    <source>
        <dbReference type="EMBL" id="RPD96722.1"/>
    </source>
</evidence>
<dbReference type="InterPro" id="IPR011250">
    <property type="entry name" value="OMP/PagP_B-barrel"/>
</dbReference>
<dbReference type="RefSeq" id="WP_123898148.1">
    <property type="nucleotide sequence ID" value="NZ_RPFJ01000011.1"/>
</dbReference>
<dbReference type="OrthoDB" id="1467485at2"/>
<sequence length="232" mass="26843">MNKSFLCIVSVLFFISNVFAQKDRVENLPNKDKKKIHYGYYLGINKKGFKVSYEIDNSFVNVEEKYGFNIGLVLGYNINDNLNLRLEPGLSSNSKTLTFSNPTIPDTENDRVRDVPATYFRIPLLLQFRTNRLDNMRAFVIGGVSYDYNFSSNQKNSDDNYDGEFRMKTNNFMYEVGLGVDFYLPYFKFSPSIRGIFAINNELVRDDNPSSPWTVPIDYFGTRGVFLNLTFE</sequence>
<dbReference type="Proteomes" id="UP000270856">
    <property type="component" value="Unassembled WGS sequence"/>
</dbReference>
<organism evidence="3 4">
    <name type="scientific">Aureibaculum marinum</name>
    <dbReference type="NCBI Taxonomy" id="2487930"/>
    <lineage>
        <taxon>Bacteria</taxon>
        <taxon>Pseudomonadati</taxon>
        <taxon>Bacteroidota</taxon>
        <taxon>Flavobacteriia</taxon>
        <taxon>Flavobacteriales</taxon>
        <taxon>Flavobacteriaceae</taxon>
        <taxon>Aureibaculum</taxon>
    </lineage>
</organism>
<feature type="domain" description="Outer membrane protein beta-barrel" evidence="2">
    <location>
        <begin position="19"/>
        <end position="202"/>
    </location>
</feature>
<accession>A0A3N4NJX5</accession>
<dbReference type="EMBL" id="RPFJ01000011">
    <property type="protein sequence ID" value="RPD96722.1"/>
    <property type="molecule type" value="Genomic_DNA"/>
</dbReference>
<reference evidence="3 4" key="1">
    <citation type="submission" date="2018-11" db="EMBL/GenBank/DDBJ databases">
        <title>Aureibaculum marinum gen. nov., sp. nov., a member of the family Flavobacteriaceae isolated from the Bohai Sea.</title>
        <authorList>
            <person name="Ji X."/>
        </authorList>
    </citation>
    <scope>NUCLEOTIDE SEQUENCE [LARGE SCALE GENOMIC DNA]</scope>
    <source>
        <strain evidence="3 4">BH-SD17</strain>
    </source>
</reference>
<dbReference type="InterPro" id="IPR025665">
    <property type="entry name" value="Beta-barrel_OMP_2"/>
</dbReference>
<proteinExistence type="predicted"/>
<protein>
    <submittedName>
        <fullName evidence="3">PorT family protein</fullName>
    </submittedName>
</protein>
<keyword evidence="1" id="KW-0732">Signal</keyword>
<dbReference type="Pfam" id="PF13568">
    <property type="entry name" value="OMP_b-brl_2"/>
    <property type="match status" value="1"/>
</dbReference>
<dbReference type="Gene3D" id="2.40.160.20">
    <property type="match status" value="1"/>
</dbReference>
<comment type="caution">
    <text evidence="3">The sequence shown here is derived from an EMBL/GenBank/DDBJ whole genome shotgun (WGS) entry which is preliminary data.</text>
</comment>
<gene>
    <name evidence="3" type="ORF">EGM88_10205</name>
</gene>
<evidence type="ECO:0000259" key="2">
    <source>
        <dbReference type="Pfam" id="PF13568"/>
    </source>
</evidence>
<feature type="chain" id="PRO_5018230328" evidence="1">
    <location>
        <begin position="21"/>
        <end position="232"/>
    </location>
</feature>
<name>A0A3N4NJX5_9FLAO</name>
<dbReference type="AlphaFoldDB" id="A0A3N4NJX5"/>
<evidence type="ECO:0000313" key="4">
    <source>
        <dbReference type="Proteomes" id="UP000270856"/>
    </source>
</evidence>